<proteinExistence type="inferred from homology"/>
<keyword evidence="5" id="KW-0472">Membrane</keyword>
<feature type="domain" description="Peptidase S49" evidence="6">
    <location>
        <begin position="96"/>
        <end position="247"/>
    </location>
</feature>
<feature type="transmembrane region" description="Helical" evidence="5">
    <location>
        <begin position="6"/>
        <end position="28"/>
    </location>
</feature>
<dbReference type="Gene3D" id="3.90.226.10">
    <property type="entry name" value="2-enoyl-CoA Hydratase, Chain A, domain 1"/>
    <property type="match status" value="2"/>
</dbReference>
<evidence type="ECO:0000256" key="4">
    <source>
        <dbReference type="ARBA" id="ARBA00022825"/>
    </source>
</evidence>
<dbReference type="NCBIfam" id="TIGR00706">
    <property type="entry name" value="SppA_dom"/>
    <property type="match status" value="1"/>
</dbReference>
<accession>A0A0S7WHP1</accession>
<dbReference type="GO" id="GO:0008236">
    <property type="term" value="F:serine-type peptidase activity"/>
    <property type="evidence" value="ECO:0007669"/>
    <property type="project" value="UniProtKB-KW"/>
</dbReference>
<dbReference type="Pfam" id="PF01343">
    <property type="entry name" value="Peptidase_S49"/>
    <property type="match status" value="1"/>
</dbReference>
<dbReference type="PANTHER" id="PTHR42987">
    <property type="entry name" value="PEPTIDASE S49"/>
    <property type="match status" value="1"/>
</dbReference>
<evidence type="ECO:0000313" key="8">
    <source>
        <dbReference type="Proteomes" id="UP000051124"/>
    </source>
</evidence>
<dbReference type="InterPro" id="IPR004635">
    <property type="entry name" value="Pept_S49_SppA"/>
</dbReference>
<dbReference type="SUPFAM" id="SSF52096">
    <property type="entry name" value="ClpP/crotonase"/>
    <property type="match status" value="1"/>
</dbReference>
<evidence type="ECO:0000256" key="3">
    <source>
        <dbReference type="ARBA" id="ARBA00022801"/>
    </source>
</evidence>
<name>A0A0S7WHP1_UNCT6</name>
<evidence type="ECO:0000256" key="1">
    <source>
        <dbReference type="ARBA" id="ARBA00008683"/>
    </source>
</evidence>
<reference evidence="7 8" key="1">
    <citation type="journal article" date="2015" name="Microbiome">
        <title>Genomic resolution of linkages in carbon, nitrogen, and sulfur cycling among widespread estuary sediment bacteria.</title>
        <authorList>
            <person name="Baker B.J."/>
            <person name="Lazar C.S."/>
            <person name="Teske A.P."/>
            <person name="Dick G.J."/>
        </authorList>
    </citation>
    <scope>NUCLEOTIDE SEQUENCE [LARGE SCALE GENOMIC DNA]</scope>
    <source>
        <strain evidence="7">DG_26</strain>
    </source>
</reference>
<sequence length="289" mass="31608">MDRKLIAIVVAVVGIILVGSFFIILALLKESGGLLPMKGAVALVEIEGVMHSSEGVISEIEEYRKSESVGAIVIRIDSPGGGVVVANEIFKEIQRARQDGKPVVVSMGSVAASGGYYVACAADKIVANPGTVTGSIGVIMGFPNLEELLRKVGVKFETIKSGRYKDTGSPVRQMRDDEREMLEEVVEDVWEQFVGVVSEQRNLPLEEVEEIADGRILTGNRAKELGLIDQFGTLHDAIMLAAELAEIEGEPRIVKKRRVFRLLDLLGEFFVRVSRSDSPFSLEYRMTMP</sequence>
<dbReference type="PATRIC" id="fig|1703771.3.peg.1701"/>
<gene>
    <name evidence="7" type="ORF">AMJ40_05005</name>
</gene>
<dbReference type="PANTHER" id="PTHR42987:SF7">
    <property type="entry name" value="SIGNAL PEPTIDE PEPTIDASE SPPA-RELATED"/>
    <property type="match status" value="1"/>
</dbReference>
<keyword evidence="3" id="KW-0378">Hydrolase</keyword>
<keyword evidence="4" id="KW-0720">Serine protease</keyword>
<dbReference type="CDD" id="cd07023">
    <property type="entry name" value="S49_Sppa_N_C"/>
    <property type="match status" value="1"/>
</dbReference>
<dbReference type="Proteomes" id="UP000051124">
    <property type="component" value="Unassembled WGS sequence"/>
</dbReference>
<organism evidence="7 8">
    <name type="scientific">candidate division TA06 bacterium DG_26</name>
    <dbReference type="NCBI Taxonomy" id="1703771"/>
    <lineage>
        <taxon>Bacteria</taxon>
        <taxon>Bacteria division TA06</taxon>
    </lineage>
</organism>
<dbReference type="GO" id="GO:0006508">
    <property type="term" value="P:proteolysis"/>
    <property type="evidence" value="ECO:0007669"/>
    <property type="project" value="UniProtKB-KW"/>
</dbReference>
<dbReference type="InterPro" id="IPR002142">
    <property type="entry name" value="Peptidase_S49"/>
</dbReference>
<evidence type="ECO:0000259" key="6">
    <source>
        <dbReference type="Pfam" id="PF01343"/>
    </source>
</evidence>
<dbReference type="AlphaFoldDB" id="A0A0S7WHP1"/>
<keyword evidence="5" id="KW-0812">Transmembrane</keyword>
<dbReference type="EMBL" id="LIZT01000048">
    <property type="protein sequence ID" value="KPJ49670.1"/>
    <property type="molecule type" value="Genomic_DNA"/>
</dbReference>
<evidence type="ECO:0000313" key="7">
    <source>
        <dbReference type="EMBL" id="KPJ49670.1"/>
    </source>
</evidence>
<comment type="caution">
    <text evidence="7">The sequence shown here is derived from an EMBL/GenBank/DDBJ whole genome shotgun (WGS) entry which is preliminary data.</text>
</comment>
<evidence type="ECO:0000256" key="2">
    <source>
        <dbReference type="ARBA" id="ARBA00022670"/>
    </source>
</evidence>
<dbReference type="InterPro" id="IPR029045">
    <property type="entry name" value="ClpP/crotonase-like_dom_sf"/>
</dbReference>
<dbReference type="InterPro" id="IPR047272">
    <property type="entry name" value="S49_SppA_C"/>
</dbReference>
<comment type="similarity">
    <text evidence="1">Belongs to the peptidase S49 family.</text>
</comment>
<evidence type="ECO:0000256" key="5">
    <source>
        <dbReference type="SAM" id="Phobius"/>
    </source>
</evidence>
<keyword evidence="2" id="KW-0645">Protease</keyword>
<keyword evidence="5" id="KW-1133">Transmembrane helix</keyword>
<protein>
    <recommendedName>
        <fullName evidence="6">Peptidase S49 domain-containing protein</fullName>
    </recommendedName>
</protein>